<name>A0A1M7CHY0_9FIRM</name>
<reference evidence="1 2" key="1">
    <citation type="submission" date="2016-11" db="EMBL/GenBank/DDBJ databases">
        <authorList>
            <person name="Jaros S."/>
            <person name="Januszkiewicz K."/>
            <person name="Wedrychowicz H."/>
        </authorList>
    </citation>
    <scope>NUCLEOTIDE SEQUENCE [LARGE SCALE GENOMIC DNA]</scope>
    <source>
        <strain evidence="1 2">DSM 15929</strain>
    </source>
</reference>
<dbReference type="Proteomes" id="UP000184386">
    <property type="component" value="Unassembled WGS sequence"/>
</dbReference>
<keyword evidence="2" id="KW-1185">Reference proteome</keyword>
<dbReference type="RefSeq" id="WP_073280323.1">
    <property type="nucleotide sequence ID" value="NZ_FRAC01000043.1"/>
</dbReference>
<sequence length="199" mass="22348">MFTKAKGMDSSTVKEAKQSYKSNGGIISGGRMKRILTLLVCFIVMTFVSCGKKTATEPGTIIVNGHAIKYSDTKSDIEDKLGEGTSAKVAVWEGYDYDNLVDILFNEEENSRCIKVISDKVKTFNDMAVGDSADKIEKNFKYETEYSRTYVVAFDGKKEVDSKEGDAAGNRMWLSYYLDDNDCIEYILIYDQIFAQKSK</sequence>
<dbReference type="EMBL" id="FRAC01000043">
    <property type="protein sequence ID" value="SHL66888.1"/>
    <property type="molecule type" value="Genomic_DNA"/>
</dbReference>
<accession>A0A1M7CHY0</accession>
<dbReference type="STRING" id="1121322.SAMN02745136_05426"/>
<evidence type="ECO:0000313" key="2">
    <source>
        <dbReference type="Proteomes" id="UP000184386"/>
    </source>
</evidence>
<organism evidence="1 2">
    <name type="scientific">Anaerocolumna jejuensis DSM 15929</name>
    <dbReference type="NCBI Taxonomy" id="1121322"/>
    <lineage>
        <taxon>Bacteria</taxon>
        <taxon>Bacillati</taxon>
        <taxon>Bacillota</taxon>
        <taxon>Clostridia</taxon>
        <taxon>Lachnospirales</taxon>
        <taxon>Lachnospiraceae</taxon>
        <taxon>Anaerocolumna</taxon>
    </lineage>
</organism>
<proteinExistence type="predicted"/>
<gene>
    <name evidence="1" type="ORF">SAMN02745136_05426</name>
</gene>
<dbReference type="AlphaFoldDB" id="A0A1M7CHY0"/>
<evidence type="ECO:0000313" key="1">
    <source>
        <dbReference type="EMBL" id="SHL66888.1"/>
    </source>
</evidence>
<protein>
    <submittedName>
        <fullName evidence="1">Uncharacterized protein</fullName>
    </submittedName>
</protein>